<evidence type="ECO:0000313" key="2">
    <source>
        <dbReference type="EMBL" id="AVH60451.1"/>
    </source>
</evidence>
<evidence type="ECO:0008006" key="4">
    <source>
        <dbReference type="Google" id="ProtNLM"/>
    </source>
</evidence>
<reference evidence="2 3" key="1">
    <citation type="submission" date="2018-02" db="EMBL/GenBank/DDBJ databases">
        <title>Complete genome sequence of Streptomyces dengpaensis, the producer of angucyclines.</title>
        <authorList>
            <person name="Yumei L."/>
        </authorList>
    </citation>
    <scope>NUCLEOTIDE SEQUENCE [LARGE SCALE GENOMIC DNA]</scope>
    <source>
        <strain evidence="2 3">XZHG99</strain>
    </source>
</reference>
<organism evidence="2 3">
    <name type="scientific">Streptomyces dengpaensis</name>
    <dbReference type="NCBI Taxonomy" id="2049881"/>
    <lineage>
        <taxon>Bacteria</taxon>
        <taxon>Bacillati</taxon>
        <taxon>Actinomycetota</taxon>
        <taxon>Actinomycetes</taxon>
        <taxon>Kitasatosporales</taxon>
        <taxon>Streptomycetaceae</taxon>
        <taxon>Streptomyces</taxon>
    </lineage>
</organism>
<dbReference type="Proteomes" id="UP000238413">
    <property type="component" value="Chromosome"/>
</dbReference>
<accession>A0ABN5IBC1</accession>
<evidence type="ECO:0000256" key="1">
    <source>
        <dbReference type="SAM" id="MobiDB-lite"/>
    </source>
</evidence>
<dbReference type="EMBL" id="CP026652">
    <property type="protein sequence ID" value="AVH60451.1"/>
    <property type="molecule type" value="Genomic_DNA"/>
</dbReference>
<evidence type="ECO:0000313" key="3">
    <source>
        <dbReference type="Proteomes" id="UP000238413"/>
    </source>
</evidence>
<feature type="region of interest" description="Disordered" evidence="1">
    <location>
        <begin position="1"/>
        <end position="41"/>
    </location>
</feature>
<protein>
    <recommendedName>
        <fullName evidence="4">Pirin C-terminal domain-containing protein</fullName>
    </recommendedName>
</protein>
<gene>
    <name evidence="2" type="ORF">C4B68_36935</name>
</gene>
<dbReference type="SUPFAM" id="SSF51182">
    <property type="entry name" value="RmlC-like cupins"/>
    <property type="match status" value="1"/>
</dbReference>
<feature type="compositionally biased region" description="Low complexity" evidence="1">
    <location>
        <begin position="22"/>
        <end position="37"/>
    </location>
</feature>
<name>A0ABN5IBC1_9ACTN</name>
<feature type="compositionally biased region" description="Pro residues" evidence="1">
    <location>
        <begin position="1"/>
        <end position="11"/>
    </location>
</feature>
<sequence length="125" mass="12841">MGPRPGDPPAVGPRRRRRALPEGRVPARGSGRCAGGSRAEGDGRIARLASRGALGPAGLADFDPGTGAVELEPGEQGGQFLFGAGKPLRTPAYMCGGFCLSSRTRVAEAVERYRSGAMHGLLTAP</sequence>
<keyword evidence="3" id="KW-1185">Reference proteome</keyword>
<proteinExistence type="predicted"/>
<dbReference type="InterPro" id="IPR011051">
    <property type="entry name" value="RmlC_Cupin_sf"/>
</dbReference>